<dbReference type="Proteomes" id="UP000823521">
    <property type="component" value="Unassembled WGS sequence"/>
</dbReference>
<evidence type="ECO:0000313" key="1">
    <source>
        <dbReference type="EMBL" id="MBO4209527.1"/>
    </source>
</evidence>
<dbReference type="PANTHER" id="PTHR30283:SF4">
    <property type="entry name" value="PEROXIDE STRESS RESISTANCE PROTEIN YAAA"/>
    <property type="match status" value="1"/>
</dbReference>
<comment type="caution">
    <text evidence="1">The sequence shown here is derived from an EMBL/GenBank/DDBJ whole genome shotgun (WGS) entry which is preliminary data.</text>
</comment>
<dbReference type="InterPro" id="IPR005583">
    <property type="entry name" value="YaaA"/>
</dbReference>
<dbReference type="EMBL" id="WVUH01000312">
    <property type="protein sequence ID" value="MBO4209527.1"/>
    <property type="molecule type" value="Genomic_DNA"/>
</dbReference>
<proteinExistence type="predicted"/>
<accession>A0ABS3VYA3</accession>
<dbReference type="RefSeq" id="WP_208816488.1">
    <property type="nucleotide sequence ID" value="NZ_WVUH01000312.1"/>
</dbReference>
<dbReference type="NCBIfam" id="NF002545">
    <property type="entry name" value="PRK02101.2-3"/>
    <property type="match status" value="1"/>
</dbReference>
<name>A0ABS3VYA3_MICEH</name>
<sequence length="264" mass="27228">MLILLPPSEGKAAGSGAPLALDRLDLPALRPAREAVLTALVDLCAGPDPEAARTTLGLSPGQQGEVTRNAALRDAPTAPAAEVYTGVLYAALDVATLPPAAAALAGASVLVSSGLWGAVRLADPIPAYRCAIGVSLPGLGPLTGHWRRALAPVLTASAGDGPVLDLRSGAYAATWRPRGAVAGRTATVRVLHEREVDGRVTRTVVSHFNKATKGRLVRDLLVSGARPGTVAELADVLRDLKYRLVDQPSPPGQPVRLDVVVTDL</sequence>
<evidence type="ECO:0000313" key="2">
    <source>
        <dbReference type="Proteomes" id="UP000823521"/>
    </source>
</evidence>
<dbReference type="PANTHER" id="PTHR30283">
    <property type="entry name" value="PEROXIDE STRESS RESPONSE PROTEIN YAAA"/>
    <property type="match status" value="1"/>
</dbReference>
<keyword evidence="2" id="KW-1185">Reference proteome</keyword>
<reference evidence="1 2" key="1">
    <citation type="submission" date="2019-12" db="EMBL/GenBank/DDBJ databases">
        <title>Whole genome sequencing of endophytic Actinobacterium Micromonospora sp. MPMI6T.</title>
        <authorList>
            <person name="Evv R."/>
            <person name="Podile A.R."/>
        </authorList>
    </citation>
    <scope>NUCLEOTIDE SEQUENCE [LARGE SCALE GENOMIC DNA]</scope>
    <source>
        <strain evidence="1 2">MPMI6</strain>
    </source>
</reference>
<protein>
    <submittedName>
        <fullName evidence="1">Peroxide stress protein YaaA</fullName>
    </submittedName>
</protein>
<gene>
    <name evidence="1" type="primary">yaaA</name>
    <name evidence="1" type="ORF">GSF22_26575</name>
</gene>
<organism evidence="1 2">
    <name type="scientific">Micromonospora echinofusca</name>
    <dbReference type="NCBI Taxonomy" id="47858"/>
    <lineage>
        <taxon>Bacteria</taxon>
        <taxon>Bacillati</taxon>
        <taxon>Actinomycetota</taxon>
        <taxon>Actinomycetes</taxon>
        <taxon>Micromonosporales</taxon>
        <taxon>Micromonosporaceae</taxon>
        <taxon>Micromonospora</taxon>
    </lineage>
</organism>
<dbReference type="Pfam" id="PF03883">
    <property type="entry name" value="H2O2_YaaD"/>
    <property type="match status" value="1"/>
</dbReference>